<evidence type="ECO:0000256" key="3">
    <source>
        <dbReference type="ARBA" id="ARBA00023163"/>
    </source>
</evidence>
<dbReference type="EMBL" id="AZHW01000268">
    <property type="protein sequence ID" value="ETX01126.1"/>
    <property type="molecule type" value="Genomic_DNA"/>
</dbReference>
<gene>
    <name evidence="6" type="ORF">ETSY1_08590</name>
</gene>
<name>W4LTS4_ENTF1</name>
<dbReference type="Pfam" id="PF15731">
    <property type="entry name" value="MqsA_antitoxin"/>
    <property type="match status" value="1"/>
</dbReference>
<dbReference type="SUPFAM" id="SSF47413">
    <property type="entry name" value="lambda repressor-like DNA-binding domains"/>
    <property type="match status" value="1"/>
</dbReference>
<dbReference type="InterPro" id="IPR032758">
    <property type="entry name" value="MqsA/HigA-2"/>
</dbReference>
<dbReference type="HOGENOM" id="CLU_144725_5_0_7"/>
<dbReference type="SMART" id="SM00530">
    <property type="entry name" value="HTH_XRE"/>
    <property type="match status" value="1"/>
</dbReference>
<dbReference type="PANTHER" id="PTHR36511">
    <property type="entry name" value="MERR FAMILY BACTERIAL REGULATORY PROTEIN"/>
    <property type="match status" value="1"/>
</dbReference>
<evidence type="ECO:0000256" key="2">
    <source>
        <dbReference type="ARBA" id="ARBA00023125"/>
    </source>
</evidence>
<dbReference type="PROSITE" id="PS50943">
    <property type="entry name" value="HTH_CROC1"/>
    <property type="match status" value="1"/>
</dbReference>
<evidence type="ECO:0000313" key="7">
    <source>
        <dbReference type="Proteomes" id="UP000019141"/>
    </source>
</evidence>
<dbReference type="PANTHER" id="PTHR36511:SF4">
    <property type="entry name" value="ANTITOXIN MQSA"/>
    <property type="match status" value="1"/>
</dbReference>
<dbReference type="GO" id="GO:0003677">
    <property type="term" value="F:DNA binding"/>
    <property type="evidence" value="ECO:0007669"/>
    <property type="project" value="UniProtKB-KW"/>
</dbReference>
<keyword evidence="7" id="KW-1185">Reference proteome</keyword>
<proteinExistence type="predicted"/>
<evidence type="ECO:0000313" key="6">
    <source>
        <dbReference type="EMBL" id="ETX01126.1"/>
    </source>
</evidence>
<dbReference type="InterPro" id="IPR001387">
    <property type="entry name" value="Cro/C1-type_HTH"/>
</dbReference>
<feature type="region of interest" description="Disordered" evidence="4">
    <location>
        <begin position="1"/>
        <end position="21"/>
    </location>
</feature>
<feature type="domain" description="HTH cro/C1-type" evidence="5">
    <location>
        <begin position="62"/>
        <end position="115"/>
    </location>
</feature>
<keyword evidence="1" id="KW-0805">Transcription regulation</keyword>
<dbReference type="InterPro" id="IPR010982">
    <property type="entry name" value="Lambda_DNA-bd_dom_sf"/>
</dbReference>
<evidence type="ECO:0000256" key="4">
    <source>
        <dbReference type="SAM" id="MobiDB-lite"/>
    </source>
</evidence>
<evidence type="ECO:0000256" key="1">
    <source>
        <dbReference type="ARBA" id="ARBA00023015"/>
    </source>
</evidence>
<dbReference type="InterPro" id="IPR052359">
    <property type="entry name" value="HTH-type_reg/antitoxin"/>
</dbReference>
<keyword evidence="3" id="KW-0804">Transcription</keyword>
<dbReference type="CDD" id="cd00093">
    <property type="entry name" value="HTH_XRE"/>
    <property type="match status" value="1"/>
</dbReference>
<comment type="caution">
    <text evidence="6">The sequence shown here is derived from an EMBL/GenBank/DDBJ whole genome shotgun (WGS) entry which is preliminary data.</text>
</comment>
<keyword evidence="2" id="KW-0238">DNA-binding</keyword>
<dbReference type="Proteomes" id="UP000019141">
    <property type="component" value="Unassembled WGS sequence"/>
</dbReference>
<sequence>MSEDNITRFQPDPGNPPTMSEEELARFDAMTDDDVEDAARADPDAYPLSGEVLDEFERVPDVKAIRKRLNLSQREFAHQFHLSLSAVRDWEQGRFQPDQAARTLLKVIARIPDEIRKALADSPHV</sequence>
<dbReference type="Gene3D" id="1.10.260.40">
    <property type="entry name" value="lambda repressor-like DNA-binding domains"/>
    <property type="match status" value="1"/>
</dbReference>
<accession>W4LTS4</accession>
<dbReference type="AlphaFoldDB" id="W4LTS4"/>
<reference evidence="6 7" key="1">
    <citation type="journal article" date="2014" name="Nature">
        <title>An environmental bacterial taxon with a large and distinct metabolic repertoire.</title>
        <authorList>
            <person name="Wilson M.C."/>
            <person name="Mori T."/>
            <person name="Ruckert C."/>
            <person name="Uria A.R."/>
            <person name="Helf M.J."/>
            <person name="Takada K."/>
            <person name="Gernert C."/>
            <person name="Steffens U.A."/>
            <person name="Heycke N."/>
            <person name="Schmitt S."/>
            <person name="Rinke C."/>
            <person name="Helfrich E.J."/>
            <person name="Brachmann A.O."/>
            <person name="Gurgui C."/>
            <person name="Wakimoto T."/>
            <person name="Kracht M."/>
            <person name="Crusemann M."/>
            <person name="Hentschel U."/>
            <person name="Abe I."/>
            <person name="Matsunaga S."/>
            <person name="Kalinowski J."/>
            <person name="Takeyama H."/>
            <person name="Piel J."/>
        </authorList>
    </citation>
    <scope>NUCLEOTIDE SEQUENCE [LARGE SCALE GENOMIC DNA]</scope>
    <source>
        <strain evidence="7">TSY1</strain>
    </source>
</reference>
<evidence type="ECO:0000259" key="5">
    <source>
        <dbReference type="PROSITE" id="PS50943"/>
    </source>
</evidence>
<organism evidence="6 7">
    <name type="scientific">Entotheonella factor</name>
    <dbReference type="NCBI Taxonomy" id="1429438"/>
    <lineage>
        <taxon>Bacteria</taxon>
        <taxon>Pseudomonadati</taxon>
        <taxon>Nitrospinota/Tectimicrobiota group</taxon>
        <taxon>Candidatus Tectimicrobiota</taxon>
        <taxon>Candidatus Entotheonellia</taxon>
        <taxon>Candidatus Entotheonellales</taxon>
        <taxon>Candidatus Entotheonellaceae</taxon>
        <taxon>Candidatus Entotheonella</taxon>
    </lineage>
</organism>
<protein>
    <recommendedName>
        <fullName evidence="5">HTH cro/C1-type domain-containing protein</fullName>
    </recommendedName>
</protein>